<evidence type="ECO:0008006" key="4">
    <source>
        <dbReference type="Google" id="ProtNLM"/>
    </source>
</evidence>
<proteinExistence type="predicted"/>
<gene>
    <name evidence="2" type="ORF">IT779_10455</name>
</gene>
<sequence length="188" mass="19876">MRAVTGRSRRIASSSIQVRTLLTACMILALVAAVAVLGYQVNAKNGDLAAERSAAADAARAEQVATAYALGAAEMDFHDLAAWRGRLTAGTAPELTDRLTRAATSMEQIITPLQWISTSKPIAAKVRSRHEGIYSVDCFVSVLTKNSQAPDGIESTAAYQLTIDSRDQWAITEIGGSDVGLTPGASPR</sequence>
<feature type="transmembrane region" description="Helical" evidence="1">
    <location>
        <begin position="21"/>
        <end position="39"/>
    </location>
</feature>
<keyword evidence="1" id="KW-0472">Membrane</keyword>
<evidence type="ECO:0000313" key="2">
    <source>
        <dbReference type="EMBL" id="MBH0776704.1"/>
    </source>
</evidence>
<reference evidence="2" key="1">
    <citation type="submission" date="2020-11" db="EMBL/GenBank/DDBJ databases">
        <title>Nocardia NEAU-351.nov., a novel actinomycete isolated from the cow dung.</title>
        <authorList>
            <person name="Zhang X."/>
        </authorList>
    </citation>
    <scope>NUCLEOTIDE SEQUENCE</scope>
    <source>
        <strain evidence="2">NEAU-351</strain>
    </source>
</reference>
<organism evidence="2 3">
    <name type="scientific">Nocardia bovistercoris</name>
    <dbReference type="NCBI Taxonomy" id="2785916"/>
    <lineage>
        <taxon>Bacteria</taxon>
        <taxon>Bacillati</taxon>
        <taxon>Actinomycetota</taxon>
        <taxon>Actinomycetes</taxon>
        <taxon>Mycobacteriales</taxon>
        <taxon>Nocardiaceae</taxon>
        <taxon>Nocardia</taxon>
    </lineage>
</organism>
<evidence type="ECO:0000256" key="1">
    <source>
        <dbReference type="SAM" id="Phobius"/>
    </source>
</evidence>
<comment type="caution">
    <text evidence="2">The sequence shown here is derived from an EMBL/GenBank/DDBJ whole genome shotgun (WGS) entry which is preliminary data.</text>
</comment>
<dbReference type="EMBL" id="JADMLG010000003">
    <property type="protein sequence ID" value="MBH0776704.1"/>
    <property type="molecule type" value="Genomic_DNA"/>
</dbReference>
<keyword evidence="3" id="KW-1185">Reference proteome</keyword>
<dbReference type="Proteomes" id="UP000655751">
    <property type="component" value="Unassembled WGS sequence"/>
</dbReference>
<keyword evidence="1" id="KW-1133">Transmembrane helix</keyword>
<name>A0A931N2A4_9NOCA</name>
<protein>
    <recommendedName>
        <fullName evidence="4">Mce-associated membrane protein</fullName>
    </recommendedName>
</protein>
<evidence type="ECO:0000313" key="3">
    <source>
        <dbReference type="Proteomes" id="UP000655751"/>
    </source>
</evidence>
<accession>A0A931N2A4</accession>
<keyword evidence="1" id="KW-0812">Transmembrane</keyword>
<dbReference type="AlphaFoldDB" id="A0A931N2A4"/>